<name>A0A8H7ZUU6_9FUNG</name>
<accession>A0A8H7ZUU6</accession>
<evidence type="ECO:0000256" key="7">
    <source>
        <dbReference type="ARBA" id="ARBA00022691"/>
    </source>
</evidence>
<dbReference type="InterPro" id="IPR007213">
    <property type="entry name" value="Ppm1/Ppm2/Tcmp"/>
</dbReference>
<evidence type="ECO:0000256" key="3">
    <source>
        <dbReference type="ARBA" id="ARBA00012834"/>
    </source>
</evidence>
<evidence type="ECO:0000256" key="6">
    <source>
        <dbReference type="ARBA" id="ARBA00022679"/>
    </source>
</evidence>
<keyword evidence="7" id="KW-0949">S-adenosyl-L-methionine</keyword>
<evidence type="ECO:0000256" key="4">
    <source>
        <dbReference type="ARBA" id="ARBA00017497"/>
    </source>
</evidence>
<organism evidence="11 12">
    <name type="scientific">Olpidium bornovanus</name>
    <dbReference type="NCBI Taxonomy" id="278681"/>
    <lineage>
        <taxon>Eukaryota</taxon>
        <taxon>Fungi</taxon>
        <taxon>Fungi incertae sedis</taxon>
        <taxon>Olpidiomycota</taxon>
        <taxon>Olpidiomycotina</taxon>
        <taxon>Olpidiomycetes</taxon>
        <taxon>Olpidiales</taxon>
        <taxon>Olpidiaceae</taxon>
        <taxon>Olpidium</taxon>
    </lineage>
</organism>
<comment type="catalytic activity">
    <reaction evidence="1">
        <text>[phosphatase 2A protein]-C-terminal L-leucine + S-adenosyl-L-methionine = [phosphatase 2A protein]-C-terminal L-leucine methyl ester + S-adenosyl-L-homocysteine</text>
        <dbReference type="Rhea" id="RHEA:48544"/>
        <dbReference type="Rhea" id="RHEA-COMP:12134"/>
        <dbReference type="Rhea" id="RHEA-COMP:12135"/>
        <dbReference type="ChEBI" id="CHEBI:57856"/>
        <dbReference type="ChEBI" id="CHEBI:59789"/>
        <dbReference type="ChEBI" id="CHEBI:90516"/>
        <dbReference type="ChEBI" id="CHEBI:90517"/>
        <dbReference type="EC" id="2.1.1.233"/>
    </reaction>
</comment>
<keyword evidence="5 11" id="KW-0489">Methyltransferase</keyword>
<dbReference type="Gene3D" id="3.40.50.150">
    <property type="entry name" value="Vaccinia Virus protein VP39"/>
    <property type="match status" value="1"/>
</dbReference>
<dbReference type="Pfam" id="PF04072">
    <property type="entry name" value="LCM"/>
    <property type="match status" value="1"/>
</dbReference>
<keyword evidence="6" id="KW-0808">Transferase</keyword>
<feature type="region of interest" description="Disordered" evidence="10">
    <location>
        <begin position="72"/>
        <end position="125"/>
    </location>
</feature>
<protein>
    <recommendedName>
        <fullName evidence="4">Leucine carboxyl methyltransferase 1</fullName>
        <ecNumber evidence="3">2.1.1.233</ecNumber>
    </recommendedName>
    <alternativeName>
        <fullName evidence="8">Protein phosphatase methyltransferase 1</fullName>
    </alternativeName>
    <alternativeName>
        <fullName evidence="9">[Phosphatase 2A protein]-leucine-carboxy methyltransferase 1</fullName>
    </alternativeName>
</protein>
<evidence type="ECO:0000313" key="12">
    <source>
        <dbReference type="Proteomes" id="UP000673691"/>
    </source>
</evidence>
<dbReference type="PANTHER" id="PTHR13600">
    <property type="entry name" value="LEUCINE CARBOXYL METHYLTRANSFERASE"/>
    <property type="match status" value="1"/>
</dbReference>
<dbReference type="AlphaFoldDB" id="A0A8H7ZUU6"/>
<dbReference type="Proteomes" id="UP000673691">
    <property type="component" value="Unassembled WGS sequence"/>
</dbReference>
<evidence type="ECO:0000256" key="9">
    <source>
        <dbReference type="ARBA" id="ARBA00032526"/>
    </source>
</evidence>
<evidence type="ECO:0000256" key="8">
    <source>
        <dbReference type="ARBA" id="ARBA00029681"/>
    </source>
</evidence>
<dbReference type="OrthoDB" id="203237at2759"/>
<evidence type="ECO:0000256" key="1">
    <source>
        <dbReference type="ARBA" id="ARBA00000724"/>
    </source>
</evidence>
<dbReference type="EC" id="2.1.1.233" evidence="3"/>
<feature type="compositionally biased region" description="Low complexity" evidence="10">
    <location>
        <begin position="78"/>
        <end position="88"/>
    </location>
</feature>
<evidence type="ECO:0000256" key="5">
    <source>
        <dbReference type="ARBA" id="ARBA00022603"/>
    </source>
</evidence>
<reference evidence="11 12" key="1">
    <citation type="journal article" name="Sci. Rep.">
        <title>Genome-scale phylogenetic analyses confirm Olpidium as the closest living zoosporic fungus to the non-flagellated, terrestrial fungi.</title>
        <authorList>
            <person name="Chang Y."/>
            <person name="Rochon D."/>
            <person name="Sekimoto S."/>
            <person name="Wang Y."/>
            <person name="Chovatia M."/>
            <person name="Sandor L."/>
            <person name="Salamov A."/>
            <person name="Grigoriev I.V."/>
            <person name="Stajich J.E."/>
            <person name="Spatafora J.W."/>
        </authorList>
    </citation>
    <scope>NUCLEOTIDE SEQUENCE [LARGE SCALE GENOMIC DNA]</scope>
    <source>
        <strain evidence="11">S191</strain>
    </source>
</reference>
<dbReference type="EMBL" id="JAEFCI010005864">
    <property type="protein sequence ID" value="KAG5460048.1"/>
    <property type="molecule type" value="Genomic_DNA"/>
</dbReference>
<feature type="compositionally biased region" description="Basic and acidic residues" evidence="10">
    <location>
        <begin position="92"/>
        <end position="115"/>
    </location>
</feature>
<evidence type="ECO:0000256" key="2">
    <source>
        <dbReference type="ARBA" id="ARBA00010703"/>
    </source>
</evidence>
<evidence type="ECO:0000313" key="11">
    <source>
        <dbReference type="EMBL" id="KAG5460048.1"/>
    </source>
</evidence>
<comment type="similarity">
    <text evidence="2">Belongs to the methyltransferase superfamily. LCMT family.</text>
</comment>
<evidence type="ECO:0000256" key="10">
    <source>
        <dbReference type="SAM" id="MobiDB-lite"/>
    </source>
</evidence>
<dbReference type="GO" id="GO:0032259">
    <property type="term" value="P:methylation"/>
    <property type="evidence" value="ECO:0007669"/>
    <property type="project" value="UniProtKB-KW"/>
</dbReference>
<sequence length="379" mass="41490">MLHACLAAGVQVLVSQIPEFTVQTRTCAMMVEVATDHNNASGVVARTFVGGVPEVRGKKALSREEIPRTITVGTRLLSPPSTDSSGPSPEEETNRHERVLSRRVNPADRRRRGDEQAVGSSTARLSRPFASCVTAPPAVCSWAVVRPPPTCGGPVPQQPRERPLLSRAHAVELLSAVNAGYLRDEFAKQFARRPVKRPPVINRGRKAAARKNGRRIFTNPLYFRFSGTYCRTAAIDLLVERFLGSSGADNAPKQIVSLGAGSDSRFLLLKAENRAPSKYFEIDFLEVTAKKAALIKRHWWDRLFSSDPSAKLGTANPNPCEPAAASGGTEIHAADYSLIAGDLREWDKVVEKLASRGFDTRYGVPEWRGEVRTQLDGEI</sequence>
<keyword evidence="12" id="KW-1185">Reference proteome</keyword>
<dbReference type="InterPro" id="IPR029063">
    <property type="entry name" value="SAM-dependent_MTases_sf"/>
</dbReference>
<dbReference type="InterPro" id="IPR016651">
    <property type="entry name" value="LCMT1"/>
</dbReference>
<proteinExistence type="inferred from homology"/>
<dbReference type="GO" id="GO:0018423">
    <property type="term" value="F:protein C-terminal leucine carboxyl O-methyltransferase activity"/>
    <property type="evidence" value="ECO:0007669"/>
    <property type="project" value="UniProtKB-EC"/>
</dbReference>
<dbReference type="SUPFAM" id="SSF53335">
    <property type="entry name" value="S-adenosyl-L-methionine-dependent methyltransferases"/>
    <property type="match status" value="1"/>
</dbReference>
<gene>
    <name evidence="11" type="ORF">BJ554DRAFT_7950</name>
</gene>
<dbReference type="PANTHER" id="PTHR13600:SF21">
    <property type="entry name" value="LEUCINE CARBOXYL METHYLTRANSFERASE 1"/>
    <property type="match status" value="1"/>
</dbReference>
<comment type="caution">
    <text evidence="11">The sequence shown here is derived from an EMBL/GenBank/DDBJ whole genome shotgun (WGS) entry which is preliminary data.</text>
</comment>